<dbReference type="Proteomes" id="UP001273935">
    <property type="component" value="Unassembled WGS sequence"/>
</dbReference>
<organism evidence="2 3">
    <name type="scientific">Metapseudomonas otitidis</name>
    <dbReference type="NCBI Taxonomy" id="319939"/>
    <lineage>
        <taxon>Bacteria</taxon>
        <taxon>Pseudomonadati</taxon>
        <taxon>Pseudomonadota</taxon>
        <taxon>Gammaproteobacteria</taxon>
        <taxon>Pseudomonadales</taxon>
        <taxon>Pseudomonadaceae</taxon>
        <taxon>Metapseudomonas</taxon>
    </lineage>
</organism>
<dbReference type="PANTHER" id="PTHR43394:SF1">
    <property type="entry name" value="ATP-BINDING CASSETTE SUB-FAMILY B MEMBER 10, MITOCHONDRIAL"/>
    <property type="match status" value="1"/>
</dbReference>
<keyword evidence="3" id="KW-1185">Reference proteome</keyword>
<proteinExistence type="predicted"/>
<keyword evidence="2" id="KW-0067">ATP-binding</keyword>
<dbReference type="InterPro" id="IPR003439">
    <property type="entry name" value="ABC_transporter-like_ATP-bd"/>
</dbReference>
<comment type="caution">
    <text evidence="2">The sequence shown here is derived from an EMBL/GenBank/DDBJ whole genome shotgun (WGS) entry which is preliminary data.</text>
</comment>
<reference evidence="2 3" key="1">
    <citation type="submission" date="2023-10" db="EMBL/GenBank/DDBJ databases">
        <title>Pseudomonas otitidis isolated from a paediatric patient with cystic fibrosis in Chile.</title>
        <authorList>
            <person name="Amsteins-Romero L."/>
            <person name="Opazo-Capurro A."/>
            <person name="Matus-Kohler M."/>
            <person name="Gonzalez-Rocha G."/>
        </authorList>
    </citation>
    <scope>NUCLEOTIDE SEQUENCE [LARGE SCALE GENOMIC DNA]</scope>
    <source>
        <strain evidence="2 3">P-714</strain>
    </source>
</reference>
<dbReference type="SUPFAM" id="SSF52540">
    <property type="entry name" value="P-loop containing nucleoside triphosphate hydrolases"/>
    <property type="match status" value="1"/>
</dbReference>
<dbReference type="GO" id="GO:0005524">
    <property type="term" value="F:ATP binding"/>
    <property type="evidence" value="ECO:0007669"/>
    <property type="project" value="UniProtKB-KW"/>
</dbReference>
<dbReference type="RefSeq" id="WP_317234648.1">
    <property type="nucleotide sequence ID" value="NZ_JAWJUL010000186.1"/>
</dbReference>
<dbReference type="InterPro" id="IPR027417">
    <property type="entry name" value="P-loop_NTPase"/>
</dbReference>
<name>A0ABU3XZR4_9GAMM</name>
<dbReference type="InterPro" id="IPR039421">
    <property type="entry name" value="Type_1_exporter"/>
</dbReference>
<evidence type="ECO:0000313" key="2">
    <source>
        <dbReference type="EMBL" id="MDV3443400.1"/>
    </source>
</evidence>
<dbReference type="PANTHER" id="PTHR43394">
    <property type="entry name" value="ATP-DEPENDENT PERMEASE MDL1, MITOCHONDRIAL"/>
    <property type="match status" value="1"/>
</dbReference>
<gene>
    <name evidence="2" type="ORF">R0G64_28715</name>
</gene>
<dbReference type="Pfam" id="PF00005">
    <property type="entry name" value="ABC_tran"/>
    <property type="match status" value="1"/>
</dbReference>
<sequence length="167" mass="17635">RFAEPDPEQVVAAARLAGVHELILRLPEGYDTRLGEGGAGLSGGQRQRIGLARALYRLPALVVLDEPNANLDEDGERALLDALARLGEAGRTRVLITHKPSLLASVDHLLVLKGGQMQAFGPAARVLQALQREPAAAAPAVAPAPAPAPRRSASAYSLNYRLDATRS</sequence>
<accession>A0ABU3XZR4</accession>
<keyword evidence="2" id="KW-0547">Nucleotide-binding</keyword>
<feature type="domain" description="ABC transporter" evidence="1">
    <location>
        <begin position="25"/>
        <end position="68"/>
    </location>
</feature>
<evidence type="ECO:0000313" key="3">
    <source>
        <dbReference type="Proteomes" id="UP001273935"/>
    </source>
</evidence>
<protein>
    <submittedName>
        <fullName evidence="2">ATP-binding cassette domain-containing protein</fullName>
    </submittedName>
</protein>
<dbReference type="Gene3D" id="3.40.50.300">
    <property type="entry name" value="P-loop containing nucleotide triphosphate hydrolases"/>
    <property type="match status" value="1"/>
</dbReference>
<dbReference type="EMBL" id="JAWJUL010000186">
    <property type="protein sequence ID" value="MDV3443400.1"/>
    <property type="molecule type" value="Genomic_DNA"/>
</dbReference>
<evidence type="ECO:0000259" key="1">
    <source>
        <dbReference type="Pfam" id="PF00005"/>
    </source>
</evidence>
<feature type="non-terminal residue" evidence="2">
    <location>
        <position position="1"/>
    </location>
</feature>